<dbReference type="OrthoDB" id="509229at2"/>
<keyword evidence="2 4" id="KW-0238">DNA-binding</keyword>
<keyword evidence="3" id="KW-0804">Transcription</keyword>
<dbReference type="InterPro" id="IPR050109">
    <property type="entry name" value="HTH-type_TetR-like_transc_reg"/>
</dbReference>
<dbReference type="Gene3D" id="1.10.357.10">
    <property type="entry name" value="Tetracycline Repressor, domain 2"/>
    <property type="match status" value="1"/>
</dbReference>
<dbReference type="InterPro" id="IPR009057">
    <property type="entry name" value="Homeodomain-like_sf"/>
</dbReference>
<dbReference type="SUPFAM" id="SSF48498">
    <property type="entry name" value="Tetracyclin repressor-like, C-terminal domain"/>
    <property type="match status" value="1"/>
</dbReference>
<dbReference type="RefSeq" id="WP_131013936.1">
    <property type="nucleotide sequence ID" value="NZ_SIRE01000009.1"/>
</dbReference>
<keyword evidence="7" id="KW-1185">Reference proteome</keyword>
<dbReference type="PROSITE" id="PS50977">
    <property type="entry name" value="HTH_TETR_2"/>
    <property type="match status" value="1"/>
</dbReference>
<organism evidence="6 7">
    <name type="scientific">Paenibacillus thalictri</name>
    <dbReference type="NCBI Taxonomy" id="2527873"/>
    <lineage>
        <taxon>Bacteria</taxon>
        <taxon>Bacillati</taxon>
        <taxon>Bacillota</taxon>
        <taxon>Bacilli</taxon>
        <taxon>Bacillales</taxon>
        <taxon>Paenibacillaceae</taxon>
        <taxon>Paenibacillus</taxon>
    </lineage>
</organism>
<feature type="domain" description="HTH tetR-type" evidence="5">
    <location>
        <begin position="2"/>
        <end position="62"/>
    </location>
</feature>
<dbReference type="InterPro" id="IPR036271">
    <property type="entry name" value="Tet_transcr_reg_TetR-rel_C_sf"/>
</dbReference>
<dbReference type="Proteomes" id="UP000293142">
    <property type="component" value="Unassembled WGS sequence"/>
</dbReference>
<evidence type="ECO:0000256" key="3">
    <source>
        <dbReference type="ARBA" id="ARBA00023163"/>
    </source>
</evidence>
<name>A0A4Q9DUW8_9BACL</name>
<sequence>METTAQLIRKVALKQFALHGYDGTSLGQIADDVGIKKQSIYTHFKSKDDLFLHVLADIVEEEQVFVGRYFREQAGKSLQQTLFGFITDYKNRYEKDDQKRFWLRMMYFPPAAHEATIVQYGYAYLEGLERLLVPLFERAVQENEIAPVNAVYASDAFLGVLDAVLIEMLFGGTARYTKRLEGAWHIYWRGLTGSPG</sequence>
<reference evidence="6 7" key="1">
    <citation type="submission" date="2019-02" db="EMBL/GenBank/DDBJ databases">
        <title>Paenibacillus sp. nov., isolated from surface-sterilized tissue of Thalictrum simplex L.</title>
        <authorList>
            <person name="Tuo L."/>
        </authorList>
    </citation>
    <scope>NUCLEOTIDE SEQUENCE [LARGE SCALE GENOMIC DNA]</scope>
    <source>
        <strain evidence="6 7">N2SHLJ1</strain>
    </source>
</reference>
<dbReference type="InterPro" id="IPR001647">
    <property type="entry name" value="HTH_TetR"/>
</dbReference>
<dbReference type="Pfam" id="PF00440">
    <property type="entry name" value="TetR_N"/>
    <property type="match status" value="1"/>
</dbReference>
<dbReference type="Gene3D" id="1.10.10.60">
    <property type="entry name" value="Homeodomain-like"/>
    <property type="match status" value="1"/>
</dbReference>
<evidence type="ECO:0000256" key="4">
    <source>
        <dbReference type="PROSITE-ProRule" id="PRU00335"/>
    </source>
</evidence>
<evidence type="ECO:0000313" key="7">
    <source>
        <dbReference type="Proteomes" id="UP000293142"/>
    </source>
</evidence>
<evidence type="ECO:0000313" key="6">
    <source>
        <dbReference type="EMBL" id="TBL78580.1"/>
    </source>
</evidence>
<evidence type="ECO:0000259" key="5">
    <source>
        <dbReference type="PROSITE" id="PS50977"/>
    </source>
</evidence>
<evidence type="ECO:0000256" key="2">
    <source>
        <dbReference type="ARBA" id="ARBA00023125"/>
    </source>
</evidence>
<dbReference type="SUPFAM" id="SSF46689">
    <property type="entry name" value="Homeodomain-like"/>
    <property type="match status" value="1"/>
</dbReference>
<dbReference type="PRINTS" id="PR00455">
    <property type="entry name" value="HTHTETR"/>
</dbReference>
<dbReference type="EMBL" id="SIRE01000009">
    <property type="protein sequence ID" value="TBL78580.1"/>
    <property type="molecule type" value="Genomic_DNA"/>
</dbReference>
<gene>
    <name evidence="6" type="ORF">EYB31_13845</name>
</gene>
<feature type="DNA-binding region" description="H-T-H motif" evidence="4">
    <location>
        <begin position="25"/>
        <end position="44"/>
    </location>
</feature>
<dbReference type="GO" id="GO:0000976">
    <property type="term" value="F:transcription cis-regulatory region binding"/>
    <property type="evidence" value="ECO:0007669"/>
    <property type="project" value="TreeGrafter"/>
</dbReference>
<dbReference type="PANTHER" id="PTHR30055:SF238">
    <property type="entry name" value="MYCOFACTOCIN BIOSYNTHESIS TRANSCRIPTIONAL REGULATOR MFTR-RELATED"/>
    <property type="match status" value="1"/>
</dbReference>
<comment type="caution">
    <text evidence="6">The sequence shown here is derived from an EMBL/GenBank/DDBJ whole genome shotgun (WGS) entry which is preliminary data.</text>
</comment>
<dbReference type="AlphaFoldDB" id="A0A4Q9DUW8"/>
<evidence type="ECO:0000256" key="1">
    <source>
        <dbReference type="ARBA" id="ARBA00023015"/>
    </source>
</evidence>
<dbReference type="PANTHER" id="PTHR30055">
    <property type="entry name" value="HTH-TYPE TRANSCRIPTIONAL REGULATOR RUTR"/>
    <property type="match status" value="1"/>
</dbReference>
<dbReference type="GO" id="GO:0003700">
    <property type="term" value="F:DNA-binding transcription factor activity"/>
    <property type="evidence" value="ECO:0007669"/>
    <property type="project" value="TreeGrafter"/>
</dbReference>
<protein>
    <submittedName>
        <fullName evidence="6">TetR/AcrR family transcriptional regulator</fullName>
    </submittedName>
</protein>
<keyword evidence="1" id="KW-0805">Transcription regulation</keyword>
<proteinExistence type="predicted"/>
<accession>A0A4Q9DUW8</accession>